<dbReference type="AlphaFoldDB" id="A0A0L6V311"/>
<organism evidence="1 2">
    <name type="scientific">Puccinia sorghi</name>
    <dbReference type="NCBI Taxonomy" id="27349"/>
    <lineage>
        <taxon>Eukaryota</taxon>
        <taxon>Fungi</taxon>
        <taxon>Dikarya</taxon>
        <taxon>Basidiomycota</taxon>
        <taxon>Pucciniomycotina</taxon>
        <taxon>Pucciniomycetes</taxon>
        <taxon>Pucciniales</taxon>
        <taxon>Pucciniaceae</taxon>
        <taxon>Puccinia</taxon>
    </lineage>
</organism>
<dbReference type="VEuPathDB" id="FungiDB:VP01_2917g3"/>
<accession>A0A0L6V311</accession>
<protein>
    <submittedName>
        <fullName evidence="1">Uncharacterized protein</fullName>
    </submittedName>
</protein>
<proteinExistence type="predicted"/>
<evidence type="ECO:0000313" key="2">
    <source>
        <dbReference type="Proteomes" id="UP000037035"/>
    </source>
</evidence>
<keyword evidence="2" id="KW-1185">Reference proteome</keyword>
<sequence length="57" mass="6262">MIKKWITRQDAKGIQTKIQELQTSYGKARNFLQGLGAGLLDKDISNGRNSLPGASML</sequence>
<name>A0A0L6V311_9BASI</name>
<dbReference type="Proteomes" id="UP000037035">
    <property type="component" value="Unassembled WGS sequence"/>
</dbReference>
<comment type="caution">
    <text evidence="1">The sequence shown here is derived from an EMBL/GenBank/DDBJ whole genome shotgun (WGS) entry which is preliminary data.</text>
</comment>
<gene>
    <name evidence="1" type="ORF">VP01_2917g3</name>
</gene>
<evidence type="ECO:0000313" key="1">
    <source>
        <dbReference type="EMBL" id="KNZ54550.1"/>
    </source>
</evidence>
<dbReference type="OrthoDB" id="2157595at2759"/>
<reference evidence="1 2" key="1">
    <citation type="submission" date="2015-08" db="EMBL/GenBank/DDBJ databases">
        <title>Next Generation Sequencing and Analysis of the Genome of Puccinia sorghi L Schw, the Causal Agent of Maize Common Rust.</title>
        <authorList>
            <person name="Rochi L."/>
            <person name="Burguener G."/>
            <person name="Darino M."/>
            <person name="Turjanski A."/>
            <person name="Kreff E."/>
            <person name="Dieguez M.J."/>
            <person name="Sacco F."/>
        </authorList>
    </citation>
    <scope>NUCLEOTIDE SEQUENCE [LARGE SCALE GENOMIC DNA]</scope>
    <source>
        <strain evidence="1 2">RO10H11247</strain>
    </source>
</reference>
<dbReference type="EMBL" id="LAVV01007854">
    <property type="protein sequence ID" value="KNZ54550.1"/>
    <property type="molecule type" value="Genomic_DNA"/>
</dbReference>